<dbReference type="PANTHER" id="PTHR16222">
    <property type="entry name" value="ADP-RIBOSYLGLYCOHYDROLASE"/>
    <property type="match status" value="1"/>
</dbReference>
<dbReference type="OrthoDB" id="5297797at2"/>
<keyword evidence="3" id="KW-1185">Reference proteome</keyword>
<dbReference type="STRING" id="1121439.dsat_1668"/>
<evidence type="ECO:0000256" key="1">
    <source>
        <dbReference type="PIRSR" id="PIRSR605502-1"/>
    </source>
</evidence>
<dbReference type="Gene3D" id="1.10.4080.10">
    <property type="entry name" value="ADP-ribosylation/Crystallin J1"/>
    <property type="match status" value="1"/>
</dbReference>
<dbReference type="InterPro" id="IPR050792">
    <property type="entry name" value="ADP-ribosylglycohydrolase"/>
</dbReference>
<keyword evidence="1" id="KW-0460">Magnesium</keyword>
<evidence type="ECO:0000313" key="2">
    <source>
        <dbReference type="EMBL" id="EPR36140.1"/>
    </source>
</evidence>
<dbReference type="Pfam" id="PF03747">
    <property type="entry name" value="ADP_ribosyl_GH"/>
    <property type="match status" value="1"/>
</dbReference>
<feature type="binding site" evidence="1">
    <location>
        <position position="256"/>
    </location>
    <ligand>
        <name>Mg(2+)</name>
        <dbReference type="ChEBI" id="CHEBI:18420"/>
        <label>1</label>
    </ligand>
</feature>
<dbReference type="SUPFAM" id="SSF101478">
    <property type="entry name" value="ADP-ribosylglycohydrolase"/>
    <property type="match status" value="1"/>
</dbReference>
<comment type="caution">
    <text evidence="2">The sequence shown here is derived from an EMBL/GenBank/DDBJ whole genome shotgun (WGS) entry which is preliminary data.</text>
</comment>
<dbReference type="Proteomes" id="UP000014975">
    <property type="component" value="Unassembled WGS sequence"/>
</dbReference>
<evidence type="ECO:0000313" key="3">
    <source>
        <dbReference type="Proteomes" id="UP000014975"/>
    </source>
</evidence>
<organism evidence="2 3">
    <name type="scientific">Alkalidesulfovibrio alkalitolerans DSM 16529</name>
    <dbReference type="NCBI Taxonomy" id="1121439"/>
    <lineage>
        <taxon>Bacteria</taxon>
        <taxon>Pseudomonadati</taxon>
        <taxon>Thermodesulfobacteriota</taxon>
        <taxon>Desulfovibrionia</taxon>
        <taxon>Desulfovibrionales</taxon>
        <taxon>Desulfovibrionaceae</taxon>
        <taxon>Alkalidesulfovibrio</taxon>
    </lineage>
</organism>
<dbReference type="InterPro" id="IPR036705">
    <property type="entry name" value="Ribosyl_crysJ1_sf"/>
</dbReference>
<protein>
    <submittedName>
        <fullName evidence="2">ADP-ribosylation/Crystallin J1</fullName>
    </submittedName>
</protein>
<proteinExistence type="predicted"/>
<gene>
    <name evidence="2" type="ORF">dsat_1668</name>
</gene>
<dbReference type="InterPro" id="IPR005502">
    <property type="entry name" value="Ribosyl_crysJ1"/>
</dbReference>
<keyword evidence="1" id="KW-0479">Metal-binding</keyword>
<sequence>MRNTRRDAVVAAFMADCLALGPHWIYDQERIAREFPDFAAPAAPLPDSYHKTKGLGDFTHYGDQMLVLLESLAERGGFDRADFAARWKTLFETYGGYVDAASRRTLENLKAGWPFEDAGSTSEDLAGAARFAPLLAFIADEDALAEAARQQTGLTHTAPLVLDAAEFFARAAARILGGEEPVPAMRAAAQALAGGSVAELVEKGLASAGGETLSLIAAFGQNCHSPGALPAVVHLVAAYADDPARGLLQNVLAGGDSAGRGIAVGALLGAARGLDAFPAVWRTAMNAHGRIEALLP</sequence>
<name>S7THP0_9BACT</name>
<dbReference type="PANTHER" id="PTHR16222:SF17">
    <property type="entry name" value="SELENOPROTEIN J"/>
    <property type="match status" value="1"/>
</dbReference>
<dbReference type="EMBL" id="ATHI01000001">
    <property type="protein sequence ID" value="EPR36140.1"/>
    <property type="molecule type" value="Genomic_DNA"/>
</dbReference>
<dbReference type="RefSeq" id="WP_020885554.1">
    <property type="nucleotide sequence ID" value="NZ_ATHI01000001.1"/>
</dbReference>
<dbReference type="PATRIC" id="fig|1121439.3.peg.50"/>
<reference evidence="2 3" key="1">
    <citation type="journal article" date="2013" name="Genome Announc.">
        <title>Draft genome sequences for three mercury-methylating, sulfate-reducing bacteria.</title>
        <authorList>
            <person name="Brown S.D."/>
            <person name="Hurt R.A.Jr."/>
            <person name="Gilmour C.C."/>
            <person name="Elias D.A."/>
        </authorList>
    </citation>
    <scope>NUCLEOTIDE SEQUENCE [LARGE SCALE GENOMIC DNA]</scope>
    <source>
        <strain evidence="2 3">DSM 16529</strain>
    </source>
</reference>
<dbReference type="AlphaFoldDB" id="S7THP0"/>
<comment type="cofactor">
    <cofactor evidence="1">
        <name>Mg(2+)</name>
        <dbReference type="ChEBI" id="CHEBI:18420"/>
    </cofactor>
    <text evidence="1">Binds 2 magnesium ions per subunit.</text>
</comment>
<feature type="binding site" evidence="1">
    <location>
        <position position="59"/>
    </location>
    <ligand>
        <name>Mg(2+)</name>
        <dbReference type="ChEBI" id="CHEBI:18420"/>
        <label>1</label>
    </ligand>
</feature>
<dbReference type="eggNOG" id="COG1397">
    <property type="taxonomic scope" value="Bacteria"/>
</dbReference>
<dbReference type="GO" id="GO:0046872">
    <property type="term" value="F:metal ion binding"/>
    <property type="evidence" value="ECO:0007669"/>
    <property type="project" value="UniProtKB-KW"/>
</dbReference>
<accession>S7THP0</accession>